<dbReference type="EMBL" id="JAHESE010000014">
    <property type="protein sequence ID" value="MBT1709610.1"/>
    <property type="molecule type" value="Genomic_DNA"/>
</dbReference>
<gene>
    <name evidence="2" type="ORF">KK062_15310</name>
</gene>
<dbReference type="Proteomes" id="UP001319080">
    <property type="component" value="Unassembled WGS sequence"/>
</dbReference>
<feature type="domain" description="DUF6089" evidence="1">
    <location>
        <begin position="34"/>
        <end position="204"/>
    </location>
</feature>
<dbReference type="RefSeq" id="WP_254085189.1">
    <property type="nucleotide sequence ID" value="NZ_JAHESE010000014.1"/>
</dbReference>
<keyword evidence="3" id="KW-1185">Reference proteome</keyword>
<evidence type="ECO:0000259" key="1">
    <source>
        <dbReference type="Pfam" id="PF19573"/>
    </source>
</evidence>
<evidence type="ECO:0000313" key="3">
    <source>
        <dbReference type="Proteomes" id="UP001319080"/>
    </source>
</evidence>
<dbReference type="AlphaFoldDB" id="A0AAP2DXT2"/>
<accession>A0AAP2DXT2</accession>
<evidence type="ECO:0000313" key="2">
    <source>
        <dbReference type="EMBL" id="MBT1709610.1"/>
    </source>
</evidence>
<proteinExistence type="predicted"/>
<reference evidence="2 3" key="1">
    <citation type="submission" date="2021-05" db="EMBL/GenBank/DDBJ databases">
        <title>A Polyphasic approach of four new species of the genus Ohtaekwangia: Ohtaekwangia histidinii sp. nov., Ohtaekwangia cretensis sp. nov., Ohtaekwangia indiensis sp. nov., Ohtaekwangia reichenbachii sp. nov. from diverse environment.</title>
        <authorList>
            <person name="Octaviana S."/>
        </authorList>
    </citation>
    <scope>NUCLEOTIDE SEQUENCE [LARGE SCALE GENOMIC DNA]</scope>
    <source>
        <strain evidence="2 3">PWU5</strain>
    </source>
</reference>
<organism evidence="2 3">
    <name type="scientific">Dawidia cretensis</name>
    <dbReference type="NCBI Taxonomy" id="2782350"/>
    <lineage>
        <taxon>Bacteria</taxon>
        <taxon>Pseudomonadati</taxon>
        <taxon>Bacteroidota</taxon>
        <taxon>Cytophagia</taxon>
        <taxon>Cytophagales</taxon>
        <taxon>Chryseotaleaceae</taxon>
        <taxon>Dawidia</taxon>
    </lineage>
</organism>
<sequence length="288" mass="32534">MKRFFTISFIAILLPVVAEAQSFYAIRKNRNLLVGLGSGTANYYGELVNPGETGRLKPNIAVSGEYYLTDRISTRASLTWFQISGSDAKANDDRQERNLSFTSGNIELSVVGVVNLMPIGARFYQRSKLNFYGFIGVGALYFNPKAEYQGKKYALQPLQTEGSSYSRFVPVVPMGFGARIKLDPFFNILVEGGYRATFTDHLDDISIRRYPDGATLKSDIARALSDRRVEIGTQPSRPTEIGVRGNPEKNDNYFIGSVTLQYYLPQEIFNGSNRKLYNRKRKGYYKRR</sequence>
<protein>
    <submittedName>
        <fullName evidence="2">Outer membrane beta-barrel protein</fullName>
    </submittedName>
</protein>
<comment type="caution">
    <text evidence="2">The sequence shown here is derived from an EMBL/GenBank/DDBJ whole genome shotgun (WGS) entry which is preliminary data.</text>
</comment>
<name>A0AAP2DXT2_9BACT</name>
<dbReference type="InterPro" id="IPR045743">
    <property type="entry name" value="DUF6089"/>
</dbReference>
<dbReference type="Pfam" id="PF19573">
    <property type="entry name" value="DUF6089"/>
    <property type="match status" value="1"/>
</dbReference>